<evidence type="ECO:0000256" key="2">
    <source>
        <dbReference type="ARBA" id="ARBA00022840"/>
    </source>
</evidence>
<keyword evidence="2" id="KW-0067">ATP-binding</keyword>
<dbReference type="SUPFAM" id="SSF81271">
    <property type="entry name" value="TGS-like"/>
    <property type="match status" value="1"/>
</dbReference>
<dbReference type="InterPro" id="IPR013029">
    <property type="entry name" value="YchF_C"/>
</dbReference>
<evidence type="ECO:0000313" key="4">
    <source>
        <dbReference type="EMBL" id="MBJ7599420.1"/>
    </source>
</evidence>
<dbReference type="AlphaFoldDB" id="A0A934N3Q2"/>
<dbReference type="PANTHER" id="PTHR23305">
    <property type="entry name" value="OBG GTPASE FAMILY"/>
    <property type="match status" value="1"/>
</dbReference>
<dbReference type="InterPro" id="IPR012676">
    <property type="entry name" value="TGS-like"/>
</dbReference>
<dbReference type="InterPro" id="IPR006073">
    <property type="entry name" value="GTP-bd"/>
</dbReference>
<dbReference type="FunFam" id="3.10.20.30:FF:000001">
    <property type="entry name" value="Ribosome-binding ATPase YchF"/>
    <property type="match status" value="1"/>
</dbReference>
<dbReference type="Gene3D" id="1.10.150.300">
    <property type="entry name" value="TGS-like domain"/>
    <property type="match status" value="1"/>
</dbReference>
<evidence type="ECO:0000259" key="3">
    <source>
        <dbReference type="PROSITE" id="PS51880"/>
    </source>
</evidence>
<dbReference type="Gene3D" id="3.40.50.300">
    <property type="entry name" value="P-loop containing nucleotide triphosphate hydrolases"/>
    <property type="match status" value="1"/>
</dbReference>
<dbReference type="CDD" id="cd04867">
    <property type="entry name" value="TGS_YchF_OLA1"/>
    <property type="match status" value="1"/>
</dbReference>
<sequence>MPVNVAIVGPVGAGKTTLFNALSGGRGSDGVAMVDVPDQRLDRLAEAVQPKKVVRAQVRVADAPPGSRAQRIAAAREADVVIKVVRGFGPDPDPAGDLEGVELDMALTDLASVERRIEIVGREVRAGKKQGVDELDVLERARAHLEEGRGLSSLDLDPDARALLGNIFPVSSKPSLVIANVGDQLLPSGGELAARVAELANERRARSLVVDAQLELELAELAPEEAAEMRESYGLEESTLDGVARAIWEAGGLITFFTAGEPEARAWPTERDAAAPVAAGVIHSDFEKAFIRAEVTSVDNLVAAGSMDALRAAGKLRLEGRDYRVQDGDVVLFRVGR</sequence>
<dbReference type="PANTHER" id="PTHR23305:SF18">
    <property type="entry name" value="OBG-TYPE G DOMAIN-CONTAINING PROTEIN"/>
    <property type="match status" value="1"/>
</dbReference>
<dbReference type="InterPro" id="IPR027417">
    <property type="entry name" value="P-loop_NTPase"/>
</dbReference>
<dbReference type="Gene3D" id="3.10.20.30">
    <property type="match status" value="1"/>
</dbReference>
<dbReference type="Pfam" id="PF06071">
    <property type="entry name" value="YchF-GTPase_C"/>
    <property type="match status" value="1"/>
</dbReference>
<comment type="caution">
    <text evidence="4">The sequence shown here is derived from an EMBL/GenBank/DDBJ whole genome shotgun (WGS) entry which is preliminary data.</text>
</comment>
<dbReference type="SUPFAM" id="SSF52540">
    <property type="entry name" value="P-loop containing nucleoside triphosphate hydrolases"/>
    <property type="match status" value="1"/>
</dbReference>
<dbReference type="EMBL" id="JAEKNR010000154">
    <property type="protein sequence ID" value="MBJ7599420.1"/>
    <property type="molecule type" value="Genomic_DNA"/>
</dbReference>
<feature type="domain" description="TGS" evidence="3">
    <location>
        <begin position="252"/>
        <end position="335"/>
    </location>
</feature>
<dbReference type="InterPro" id="IPR012675">
    <property type="entry name" value="Beta-grasp_dom_sf"/>
</dbReference>
<dbReference type="RefSeq" id="WP_338202910.1">
    <property type="nucleotide sequence ID" value="NZ_JAEKNR010000154.1"/>
</dbReference>
<organism evidence="4 5">
    <name type="scientific">Candidatus Nephthysia bennettiae</name>
    <dbReference type="NCBI Taxonomy" id="3127016"/>
    <lineage>
        <taxon>Bacteria</taxon>
        <taxon>Bacillati</taxon>
        <taxon>Candidatus Dormiibacterota</taxon>
        <taxon>Candidatus Dormibacteria</taxon>
        <taxon>Candidatus Dormibacterales</taxon>
        <taxon>Candidatus Dormibacteraceae</taxon>
        <taxon>Candidatus Nephthysia</taxon>
    </lineage>
</organism>
<evidence type="ECO:0000313" key="5">
    <source>
        <dbReference type="Proteomes" id="UP000612893"/>
    </source>
</evidence>
<dbReference type="PROSITE" id="PS51880">
    <property type="entry name" value="TGS"/>
    <property type="match status" value="1"/>
</dbReference>
<name>A0A934N3Q2_9BACT</name>
<dbReference type="InterPro" id="IPR004095">
    <property type="entry name" value="TGS"/>
</dbReference>
<dbReference type="Pfam" id="PF01926">
    <property type="entry name" value="MMR_HSR1"/>
    <property type="match status" value="1"/>
</dbReference>
<evidence type="ECO:0000256" key="1">
    <source>
        <dbReference type="ARBA" id="ARBA00022741"/>
    </source>
</evidence>
<dbReference type="GO" id="GO:0005524">
    <property type="term" value="F:ATP binding"/>
    <property type="evidence" value="ECO:0007669"/>
    <property type="project" value="UniProtKB-KW"/>
</dbReference>
<keyword evidence="1" id="KW-0547">Nucleotide-binding</keyword>
<protein>
    <submittedName>
        <fullName evidence="4">Redox-regulated ATPase YchF</fullName>
    </submittedName>
</protein>
<dbReference type="InterPro" id="IPR023192">
    <property type="entry name" value="TGS-like_dom_sf"/>
</dbReference>
<proteinExistence type="predicted"/>
<reference evidence="4" key="1">
    <citation type="submission" date="2020-10" db="EMBL/GenBank/DDBJ databases">
        <title>Ca. Dormibacterota MAGs.</title>
        <authorList>
            <person name="Montgomery K."/>
        </authorList>
    </citation>
    <scope>NUCLEOTIDE SEQUENCE [LARGE SCALE GENOMIC DNA]</scope>
    <source>
        <strain evidence="4">SC8812_S17_10</strain>
    </source>
</reference>
<accession>A0A934N3Q2</accession>
<gene>
    <name evidence="4" type="primary">ychF</name>
    <name evidence="4" type="ORF">JF922_15250</name>
</gene>
<dbReference type="Proteomes" id="UP000612893">
    <property type="component" value="Unassembled WGS sequence"/>
</dbReference>
<keyword evidence="5" id="KW-1185">Reference proteome</keyword>